<dbReference type="AlphaFoldDB" id="A0A1M7ZXP3"/>
<dbReference type="EMBL" id="FRYK01000003">
    <property type="protein sequence ID" value="SHO73603.1"/>
    <property type="molecule type" value="Genomic_DNA"/>
</dbReference>
<dbReference type="Proteomes" id="UP000184611">
    <property type="component" value="Unassembled WGS sequence"/>
</dbReference>
<proteinExistence type="predicted"/>
<reference evidence="3" key="1">
    <citation type="submission" date="2016-12" db="EMBL/GenBank/DDBJ databases">
        <authorList>
            <person name="Varghese N."/>
            <person name="Submissions S."/>
        </authorList>
    </citation>
    <scope>NUCLEOTIDE SEQUENCE [LARGE SCALE GENOMIC DNA]</scope>
    <source>
        <strain evidence="3">DSM 18830</strain>
    </source>
</reference>
<keyword evidence="3" id="KW-1185">Reference proteome</keyword>
<sequence>MDITNTLIGIVFFSLIIIPIFIINNNVRKRKNQLLNTLNELSSDKNTKFSDTDFWANNSGIGLKGDMLAYFRKADDKQVNEVVDLREVKKCTLVQFDKHGNTPKNNHEINKLALYLTLSNHREINLVFFHADAKNFIIGEEFRIAKKWFEIITSKI</sequence>
<dbReference type="RefSeq" id="WP_073583873.1">
    <property type="nucleotide sequence ID" value="NZ_CBCSEA010000005.1"/>
</dbReference>
<organism evidence="2 3">
    <name type="scientific">Flavobacterium cucumis</name>
    <dbReference type="NCBI Taxonomy" id="416016"/>
    <lineage>
        <taxon>Bacteria</taxon>
        <taxon>Pseudomonadati</taxon>
        <taxon>Bacteroidota</taxon>
        <taxon>Flavobacteriia</taxon>
        <taxon>Flavobacteriales</taxon>
        <taxon>Flavobacteriaceae</taxon>
        <taxon>Flavobacterium</taxon>
    </lineage>
</organism>
<gene>
    <name evidence="2" type="ORF">SAMN05443547_1965</name>
</gene>
<dbReference type="OrthoDB" id="1367950at2"/>
<accession>A0A1M7ZXP3</accession>
<keyword evidence="1" id="KW-1133">Transmembrane helix</keyword>
<name>A0A1M7ZXP3_9FLAO</name>
<protein>
    <submittedName>
        <fullName evidence="2">Uncharacterized protein</fullName>
    </submittedName>
</protein>
<feature type="transmembrane region" description="Helical" evidence="1">
    <location>
        <begin position="6"/>
        <end position="23"/>
    </location>
</feature>
<evidence type="ECO:0000313" key="3">
    <source>
        <dbReference type="Proteomes" id="UP000184611"/>
    </source>
</evidence>
<evidence type="ECO:0000313" key="2">
    <source>
        <dbReference type="EMBL" id="SHO73603.1"/>
    </source>
</evidence>
<evidence type="ECO:0000256" key="1">
    <source>
        <dbReference type="SAM" id="Phobius"/>
    </source>
</evidence>
<keyword evidence="1" id="KW-0812">Transmembrane</keyword>
<keyword evidence="1" id="KW-0472">Membrane</keyword>
<dbReference type="STRING" id="416016.SAMN05443547_1965"/>